<name>A0ABQ9GDV0_9NEOP</name>
<dbReference type="Pfam" id="PF05225">
    <property type="entry name" value="HTH_psq"/>
    <property type="match status" value="1"/>
</dbReference>
<evidence type="ECO:0000313" key="3">
    <source>
        <dbReference type="EMBL" id="KAJ8869711.1"/>
    </source>
</evidence>
<dbReference type="EMBL" id="JARBHB010000013">
    <property type="protein sequence ID" value="KAJ8869711.1"/>
    <property type="molecule type" value="Genomic_DNA"/>
</dbReference>
<evidence type="ECO:0000259" key="2">
    <source>
        <dbReference type="Pfam" id="PF05225"/>
    </source>
</evidence>
<keyword evidence="4" id="KW-1185">Reference proteome</keyword>
<proteinExistence type="predicted"/>
<dbReference type="SUPFAM" id="SSF46689">
    <property type="entry name" value="Homeodomain-like"/>
    <property type="match status" value="1"/>
</dbReference>
<comment type="subcellular location">
    <subcellularLocation>
        <location evidence="1">Nucleus</location>
    </subcellularLocation>
</comment>
<comment type="caution">
    <text evidence="3">The sequence shown here is derived from an EMBL/GenBank/DDBJ whole genome shotgun (WGS) entry which is preliminary data.</text>
</comment>
<protein>
    <recommendedName>
        <fullName evidence="2">HTH psq-type domain-containing protein</fullName>
    </recommendedName>
</protein>
<dbReference type="Proteomes" id="UP001159363">
    <property type="component" value="Chromosome 12"/>
</dbReference>
<evidence type="ECO:0000313" key="4">
    <source>
        <dbReference type="Proteomes" id="UP001159363"/>
    </source>
</evidence>
<evidence type="ECO:0000256" key="1">
    <source>
        <dbReference type="ARBA" id="ARBA00004123"/>
    </source>
</evidence>
<dbReference type="InterPro" id="IPR009057">
    <property type="entry name" value="Homeodomain-like_sf"/>
</dbReference>
<reference evidence="3 4" key="1">
    <citation type="submission" date="2023-02" db="EMBL/GenBank/DDBJ databases">
        <title>LHISI_Scaffold_Assembly.</title>
        <authorList>
            <person name="Stuart O.P."/>
            <person name="Cleave R."/>
            <person name="Magrath M.J.L."/>
            <person name="Mikheyev A.S."/>
        </authorList>
    </citation>
    <scope>NUCLEOTIDE SEQUENCE [LARGE SCALE GENOMIC DNA]</scope>
    <source>
        <strain evidence="3">Daus_M_001</strain>
        <tissue evidence="3">Leg muscle</tissue>
    </source>
</reference>
<gene>
    <name evidence="3" type="ORF">PR048_028706</name>
</gene>
<sequence length="101" mass="11653">MKIRRVRCPEIRFSTTAHTHRYGLGEDGLEEVSVGQENMLCEMVRTYKRTGAYFKWTNEQLNSATKAVAECNLSVRAAAAHFDIPYETLRRNVSTEKLRRS</sequence>
<accession>A0ABQ9GDV0</accession>
<dbReference type="Gene3D" id="1.10.10.60">
    <property type="entry name" value="Homeodomain-like"/>
    <property type="match status" value="1"/>
</dbReference>
<dbReference type="InterPro" id="IPR007889">
    <property type="entry name" value="HTH_Psq"/>
</dbReference>
<feature type="domain" description="HTH psq-type" evidence="2">
    <location>
        <begin position="57"/>
        <end position="93"/>
    </location>
</feature>
<organism evidence="3 4">
    <name type="scientific">Dryococelus australis</name>
    <dbReference type="NCBI Taxonomy" id="614101"/>
    <lineage>
        <taxon>Eukaryota</taxon>
        <taxon>Metazoa</taxon>
        <taxon>Ecdysozoa</taxon>
        <taxon>Arthropoda</taxon>
        <taxon>Hexapoda</taxon>
        <taxon>Insecta</taxon>
        <taxon>Pterygota</taxon>
        <taxon>Neoptera</taxon>
        <taxon>Polyneoptera</taxon>
        <taxon>Phasmatodea</taxon>
        <taxon>Verophasmatodea</taxon>
        <taxon>Anareolatae</taxon>
        <taxon>Phasmatidae</taxon>
        <taxon>Eurycanthinae</taxon>
        <taxon>Dryococelus</taxon>
    </lineage>
</organism>